<dbReference type="SUPFAM" id="SSF51120">
    <property type="entry name" value="beta-Roll"/>
    <property type="match status" value="2"/>
</dbReference>
<dbReference type="Pfam" id="PF00353">
    <property type="entry name" value="HemolysinCabind"/>
    <property type="match status" value="3"/>
</dbReference>
<feature type="domain" description="Cadherin" evidence="5">
    <location>
        <begin position="1873"/>
        <end position="1967"/>
    </location>
</feature>
<dbReference type="InterPro" id="IPR011049">
    <property type="entry name" value="Serralysin-like_metalloprot_C"/>
</dbReference>
<dbReference type="GO" id="GO:0005886">
    <property type="term" value="C:plasma membrane"/>
    <property type="evidence" value="ECO:0007669"/>
    <property type="project" value="TreeGrafter"/>
</dbReference>
<dbReference type="PROSITE" id="PS50268">
    <property type="entry name" value="CADHERIN_2"/>
    <property type="match status" value="14"/>
</dbReference>
<feature type="domain" description="Cadherin" evidence="5">
    <location>
        <begin position="841"/>
        <end position="941"/>
    </location>
</feature>
<dbReference type="InterPro" id="IPR018511">
    <property type="entry name" value="Hemolysin-typ_Ca-bd_CS"/>
</dbReference>
<organism evidence="6 7">
    <name type="scientific">Drouetiella hepatica Uher 2000/2452</name>
    <dbReference type="NCBI Taxonomy" id="904376"/>
    <lineage>
        <taxon>Bacteria</taxon>
        <taxon>Bacillati</taxon>
        <taxon>Cyanobacteriota</taxon>
        <taxon>Cyanophyceae</taxon>
        <taxon>Oculatellales</taxon>
        <taxon>Oculatellaceae</taxon>
        <taxon>Drouetiella</taxon>
    </lineage>
</organism>
<feature type="domain" description="Cadherin" evidence="5">
    <location>
        <begin position="1150"/>
        <end position="1243"/>
    </location>
</feature>
<feature type="domain" description="Cadherin" evidence="5">
    <location>
        <begin position="542"/>
        <end position="636"/>
    </location>
</feature>
<dbReference type="InterPro" id="IPR015919">
    <property type="entry name" value="Cadherin-like_sf"/>
</dbReference>
<feature type="domain" description="Cadherin" evidence="5">
    <location>
        <begin position="1666"/>
        <end position="1760"/>
    </location>
</feature>
<evidence type="ECO:0000256" key="4">
    <source>
        <dbReference type="ARBA" id="ARBA00023180"/>
    </source>
</evidence>
<evidence type="ECO:0000313" key="6">
    <source>
        <dbReference type="EMBL" id="MBW4660026.1"/>
    </source>
</evidence>
<dbReference type="CDD" id="cd11304">
    <property type="entry name" value="Cadherin_repeat"/>
    <property type="match status" value="13"/>
</dbReference>
<feature type="domain" description="Cadherin" evidence="5">
    <location>
        <begin position="643"/>
        <end position="751"/>
    </location>
</feature>
<dbReference type="Gene3D" id="2.150.10.10">
    <property type="entry name" value="Serralysin-like metalloprotease, C-terminal"/>
    <property type="match status" value="2"/>
</dbReference>
<gene>
    <name evidence="6" type="ORF">KME15_15230</name>
</gene>
<dbReference type="Proteomes" id="UP000757435">
    <property type="component" value="Unassembled WGS sequence"/>
</dbReference>
<evidence type="ECO:0000256" key="1">
    <source>
        <dbReference type="ARBA" id="ARBA00004167"/>
    </source>
</evidence>
<sequence>MPVTPTGGELHINTTTAADQSTASVQGTQRRPIKAVAMDPNGGFVVVWSSQGQDDPSSSIGWGVYAQRYASTGSPLGTEFRVNTRISGDQLSPSVAIDATGNFAITWTSNPGTPEDVLASGIFVQRYNNNGLALGGETLVNTYTFDNQQNSSIAMNATGGYVITWSSQAQDGEGWGVYAQQFNADGTKKGAELAVNPRSTTDLDNEIDLEPILSDQQSSAVAIAPDGSFVVVWESNAQDGSGFGIYAKRYSAAGVPQGNEFIVNTTTAENQRNPSVAIDTSGNFVVSWTSDNGVFDGQEVYVRRFGADGTPQTGEIKVNANSFGDQQYSTVTTLPVSTNVPLGGFVVTWSSTSGESSGGGNGIFLKRYSPAGVPLEAETQVNTFTISDQFFSSAASDKDGNLAVVWTSQNQAGDPAGGIYGQRFAASAMINAAPTNLAIAPVSLNENTGDNALVGTFITTDPNSGDSFSYTLVAGDGATDNAAFSIDGGQLRINASPNFEAQSSYSIRVRTTDLGGLFFEKALNISIQDVYEPSTDLALSVAEINENIPANTAIGTLSTTDPDTNDSFSYTLIAGTGDTDNARFSVAGNVLTLLESPNFETKPSYSIRVQSLDLGGFTVEKVVTIGVKNITENPTDIALSANTVNENQPVGTIVGTFSTTDPEGGSFEYALVAGAGSTDNSAFSISATGQLLINVSADFETKPSYLIRVSTTDSSGLSFEKAFAIGINNLNETPTDIVLAPDNINENAPGNSLIGNLATTDPDNGNTFSYTLVAGVGGDDNAAFTLTPEGALSIVSSPDFETKPTYSIRVRTFDGIAGFEKVLTVTINDLTEAPGNLAPTDLTLAPATLAENTGDNAAIGSFITNDPNTGDSFTYTLVTGAGDTDNAAFAIVGSQLQIISSPDFETQPTYAIRVRTQDAGGLSFEKALTIAITGVNEAPTNVTLSSLAVPENVPATSSVGTFITTDPDTGNTFTYELVTGTGDTDNGAFTVVGNQLQINASPNFEAKPTYSVRVRSTDTGTLSTEKILTLSVTDLNEAPTAINLPNKVDENIVPGFSVGNLQAIDEDANESHTYRLVSGVGDTDNGVFSLTTAGQLIINVSPDYETKPTYSVRVETTDKGGLTFTQAVIVEVNDVPEDNSPTNVLISSSSVKENDPPNTLIGKLTTTDPNSTSFTYSLVTGFGDNAAFAIGGVDNDEIFLTLSADFETLPTYSIKVRTTDDSGLSLDKILTINVTNVNEAPTNLSLSNGVLDENVSNPVVGLLTTTDPDIGDSFTNTLDSGFGDNAAFTIVGNELRLNNPPNFEAKPTYSLRITSADSGGLSVTRDFGLTINNLPEAPTDLILSATSINENVPIGTAVGTLSTADDDLGNTHSYSFVAGTGSTDNATFEIVGTELRIKAIPDFETKTSYSIRLRTTDSTGRFFDKVFPILVNDLSEGAGTTIPQDLLLSKSDVNENEPIDTVVGSFSTVDPDSGEAFTYSLVAGTGAIDNAAFTIVGTDLRLAAIPNFEAKTSYSIRVRTTDKGDLFFEKVFTIAVNDLPELPGQTAPTDLNLSDTDIDENQPVGTIVGTLSTVDPDVGDSFNYTLVSGSGSDDNATFAIVNNDLQLNSIADFEAKPSYSIRVRSTDFGGKFFDKVFSITVNNLPELPGQTAPTALTLSETDIDENQPVNSVIGSFITTDPDIGDTFTYTLVSGSGSDDNAAFAIVNGALQINGIPDFETKPTYSIRVRSSDFGGKFVEQAFTITVNNVTEAPGVTAPQDLLLSQSTVDENRPIGTVVGTFTTQDPDPGDTFTYTLVAGAGDTDNAAFAIASNELRLNIVPDFETKTSYSVRVRTSDFGGKFFEKTFTIGINGLPENPGDTPPTDLLLSSTAVAENVPPSTVVGSFSTIDPDAGDSFSYSLVSGFGDNAAFAIVSNQLQIVSSPNFEVKSSYSIQVRSSDFGGKSFTKTFTITVQDVNEAPVITPSVGALSYTEGSGAVRVDPSIRVTDLDSLNLTGATATLAGYVPGQDSLGFSNTAKITGSFDTVTGILSLSGSATIAEYEAALQSITYANSSSNPNTASRTVRFTATDGSNISSIATRAIQIAATNTAPVIATSAEVLSYTENSGAIALDANVTVSDIDSATLAGATVALDGYIAQQDVFSFTNQNGITGSFNSTTGVLTLSGIASLTNYQLALQSVKYTNTSSNPATGDRTVRFSVTDGALASSIATRTLQVLPINSAPIVTPSASTLVYTENSSSVAIDPGIVVSDPDSTIVAGATVTISGYIAGQDILSFSNFKSVAGSFNSTTGILTLSGLAAIADYQTALRSITYTNIGDNPSSANRALSFTVNDGAATSNPVTRTLQIVTVNDAPIAITSIKTATFPRSAGALILDANLTLSDPDSPTLAGATVILGGYVAGEDGLIFSDQSGITGSFNAATGTLTLTGAASSASYQAALRSLIYTNNSSSSVISARNVEITVTDGAATSNPATARLQIQFDKSDTVPTLDLNGSSVGRDFSNTFVIAGSPVAIADSSAQLTDSDSATLASAQVIISNLLDSSNEELLVDTIGSGLQASYNAANGALSLTGAASPATYLKVLRSIRYQNRSTNPDRTTRIILFSVNDGVSSSDPAQTAVQLTQINLSDELLRGQSLVTTIATDIINAPSSNDTVTSTLANLQQNDQVDGGGGFDTFVLTDGGGSALVDVRNSVNQVRGILEGITTLTNFEYFDFAGFQGNVTLQGSDALNDRLTAGSGNDALTGGGGNDYLIGNAGNDTLDSSSGLDTLEGGTGDDTYIISNSSDILIEGTEAGFDQVYASASWVMGAEIEDLTLTGGAILGTGNDLNNKIAGNDLNNILAGNDGNDILIGNGGNDALTGGNGGDRIFGDSGNDTLNGGSGNDILIGGLGKDRLTGGTGKDRFWLTSSRKGDADRIAGFRPADDTICISRKGFSKSLKQGTIAPDRFVLGSQAQDGDDRFIYNKSKGALFFDIDGRGGKAQVQIAQLTNRAAITRSDIFIIS</sequence>
<protein>
    <recommendedName>
        <fullName evidence="5">Cadherin domain-containing protein</fullName>
    </recommendedName>
</protein>
<keyword evidence="4" id="KW-0325">Glycoprotein</keyword>
<dbReference type="PANTHER" id="PTHR24028">
    <property type="entry name" value="CADHERIN-87A"/>
    <property type="match status" value="1"/>
</dbReference>
<dbReference type="InterPro" id="IPR006644">
    <property type="entry name" value="Cadg"/>
</dbReference>
<evidence type="ECO:0000256" key="2">
    <source>
        <dbReference type="ARBA" id="ARBA00022692"/>
    </source>
</evidence>
<evidence type="ECO:0000256" key="3">
    <source>
        <dbReference type="ARBA" id="ARBA00022989"/>
    </source>
</evidence>
<dbReference type="GO" id="GO:0005509">
    <property type="term" value="F:calcium ion binding"/>
    <property type="evidence" value="ECO:0007669"/>
    <property type="project" value="InterPro"/>
</dbReference>
<evidence type="ECO:0000259" key="5">
    <source>
        <dbReference type="PROSITE" id="PS50268"/>
    </source>
</evidence>
<accession>A0A951QC56</accession>
<feature type="domain" description="Cadherin" evidence="5">
    <location>
        <begin position="1347"/>
        <end position="1460"/>
    </location>
</feature>
<reference evidence="6" key="2">
    <citation type="journal article" date="2022" name="Microbiol. Resour. Announc.">
        <title>Metagenome Sequencing to Explore Phylogenomics of Terrestrial Cyanobacteria.</title>
        <authorList>
            <person name="Ward R.D."/>
            <person name="Stajich J.E."/>
            <person name="Johansen J.R."/>
            <person name="Huntemann M."/>
            <person name="Clum A."/>
            <person name="Foster B."/>
            <person name="Foster B."/>
            <person name="Roux S."/>
            <person name="Palaniappan K."/>
            <person name="Varghese N."/>
            <person name="Mukherjee S."/>
            <person name="Reddy T.B.K."/>
            <person name="Daum C."/>
            <person name="Copeland A."/>
            <person name="Chen I.A."/>
            <person name="Ivanova N.N."/>
            <person name="Kyrpides N.C."/>
            <person name="Shapiro N."/>
            <person name="Eloe-Fadrosh E.A."/>
            <person name="Pietrasiak N."/>
        </authorList>
    </citation>
    <scope>NUCLEOTIDE SEQUENCE</scope>
    <source>
        <strain evidence="6">UHER 2000/2452</strain>
    </source>
</reference>
<dbReference type="InterPro" id="IPR050174">
    <property type="entry name" value="Protocadherin/Cadherin-CA"/>
</dbReference>
<comment type="subcellular location">
    <subcellularLocation>
        <location evidence="1">Membrane</location>
        <topology evidence="1">Single-pass membrane protein</topology>
    </subcellularLocation>
</comment>
<comment type="caution">
    <text evidence="6">The sequence shown here is derived from an EMBL/GenBank/DDBJ whole genome shotgun (WGS) entry which is preliminary data.</text>
</comment>
<feature type="domain" description="Cadherin" evidence="5">
    <location>
        <begin position="1040"/>
        <end position="1143"/>
    </location>
</feature>
<evidence type="ECO:0000313" key="7">
    <source>
        <dbReference type="Proteomes" id="UP000757435"/>
    </source>
</evidence>
<keyword evidence="2" id="KW-0812">Transmembrane</keyword>
<dbReference type="PRINTS" id="PR00313">
    <property type="entry name" value="CABNDNGRPT"/>
</dbReference>
<proteinExistence type="predicted"/>
<dbReference type="SMART" id="SM00736">
    <property type="entry name" value="CADG"/>
    <property type="match status" value="4"/>
</dbReference>
<feature type="domain" description="Cadherin" evidence="5">
    <location>
        <begin position="1767"/>
        <end position="1864"/>
    </location>
</feature>
<dbReference type="GO" id="GO:0007156">
    <property type="term" value="P:homophilic cell adhesion via plasma membrane adhesion molecules"/>
    <property type="evidence" value="ECO:0007669"/>
    <property type="project" value="InterPro"/>
</dbReference>
<name>A0A951QC56_9CYAN</name>
<dbReference type="SMART" id="SM00112">
    <property type="entry name" value="CA"/>
    <property type="match status" value="14"/>
</dbReference>
<dbReference type="InterPro" id="IPR001343">
    <property type="entry name" value="Hemolysn_Ca-bd"/>
</dbReference>
<dbReference type="InterPro" id="IPR002126">
    <property type="entry name" value="Cadherin-like_dom"/>
</dbReference>
<feature type="domain" description="Cadherin" evidence="5">
    <location>
        <begin position="747"/>
        <end position="841"/>
    </location>
</feature>
<dbReference type="Gene3D" id="2.60.40.60">
    <property type="entry name" value="Cadherins"/>
    <property type="match status" value="14"/>
</dbReference>
<dbReference type="PROSITE" id="PS00330">
    <property type="entry name" value="HEMOLYSIN_CALCIUM"/>
    <property type="match status" value="4"/>
</dbReference>
<keyword evidence="3" id="KW-0472">Membrane</keyword>
<feature type="domain" description="Cadherin" evidence="5">
    <location>
        <begin position="941"/>
        <end position="1056"/>
    </location>
</feature>
<feature type="domain" description="Cadherin" evidence="5">
    <location>
        <begin position="1558"/>
        <end position="1670"/>
    </location>
</feature>
<dbReference type="PRINTS" id="PR00205">
    <property type="entry name" value="CADHERIN"/>
</dbReference>
<dbReference type="EMBL" id="JAHHHD010000017">
    <property type="protein sequence ID" value="MBW4660026.1"/>
    <property type="molecule type" value="Genomic_DNA"/>
</dbReference>
<reference evidence="6" key="1">
    <citation type="submission" date="2021-05" db="EMBL/GenBank/DDBJ databases">
        <authorList>
            <person name="Pietrasiak N."/>
            <person name="Ward R."/>
            <person name="Stajich J.E."/>
            <person name="Kurbessoian T."/>
        </authorList>
    </citation>
    <scope>NUCLEOTIDE SEQUENCE</scope>
    <source>
        <strain evidence="6">UHER 2000/2452</strain>
    </source>
</reference>
<feature type="domain" description="Cadherin" evidence="5">
    <location>
        <begin position="1456"/>
        <end position="1550"/>
    </location>
</feature>
<feature type="domain" description="Cadherin" evidence="5">
    <location>
        <begin position="436"/>
        <end position="535"/>
    </location>
</feature>
<dbReference type="PANTHER" id="PTHR24028:SF328">
    <property type="entry name" value="CADHERIN-3"/>
    <property type="match status" value="1"/>
</dbReference>
<dbReference type="SUPFAM" id="SSF49313">
    <property type="entry name" value="Cadherin-like"/>
    <property type="match status" value="14"/>
</dbReference>
<keyword evidence="3" id="KW-1133">Transmembrane helix</keyword>